<dbReference type="SMART" id="SM00854">
    <property type="entry name" value="PGA_cap"/>
    <property type="match status" value="1"/>
</dbReference>
<evidence type="ECO:0000259" key="3">
    <source>
        <dbReference type="SMART" id="SM00854"/>
    </source>
</evidence>
<feature type="transmembrane region" description="Helical" evidence="2">
    <location>
        <begin position="12"/>
        <end position="33"/>
    </location>
</feature>
<dbReference type="RefSeq" id="WP_015641742.1">
    <property type="nucleotide sequence ID" value="NC_021219.1"/>
</dbReference>
<accession>R4PX15</accession>
<dbReference type="KEGG" id="saal:L336_0589"/>
<evidence type="ECO:0000256" key="2">
    <source>
        <dbReference type="SAM" id="Phobius"/>
    </source>
</evidence>
<keyword evidence="5" id="KW-1185">Reference proteome</keyword>
<dbReference type="STRING" id="1332188.L336_0589"/>
<name>R4PX15_9BACT</name>
<dbReference type="InterPro" id="IPR029052">
    <property type="entry name" value="Metallo-depent_PP-like"/>
</dbReference>
<keyword evidence="2" id="KW-0472">Membrane</keyword>
<dbReference type="OrthoDB" id="9810718at2"/>
<evidence type="ECO:0000313" key="4">
    <source>
        <dbReference type="EMBL" id="AGL62292.1"/>
    </source>
</evidence>
<dbReference type="PANTHER" id="PTHR33393:SF11">
    <property type="entry name" value="POLYGLUTAMINE SYNTHESIS ACCESSORY PROTEIN RV0574C-RELATED"/>
    <property type="match status" value="1"/>
</dbReference>
<evidence type="ECO:0000256" key="1">
    <source>
        <dbReference type="ARBA" id="ARBA00005662"/>
    </source>
</evidence>
<dbReference type="HOGENOM" id="CLU_670286_0_0_0"/>
<dbReference type="AlphaFoldDB" id="R4PX15"/>
<dbReference type="InterPro" id="IPR019079">
    <property type="entry name" value="Capsule_synth_CapA"/>
</dbReference>
<proteinExistence type="inferred from homology"/>
<keyword evidence="2" id="KW-1133">Transmembrane helix</keyword>
<keyword evidence="2" id="KW-0812">Transmembrane</keyword>
<feature type="domain" description="Capsule synthesis protein CapA" evidence="3">
    <location>
        <begin position="64"/>
        <end position="306"/>
    </location>
</feature>
<dbReference type="Proteomes" id="UP000013893">
    <property type="component" value="Chromosome"/>
</dbReference>
<dbReference type="EMBL" id="CP005957">
    <property type="protein sequence ID" value="AGL62292.1"/>
    <property type="molecule type" value="Genomic_DNA"/>
</dbReference>
<protein>
    <recommendedName>
        <fullName evidence="3">Capsule synthesis protein CapA domain-containing protein</fullName>
    </recommendedName>
</protein>
<dbReference type="InterPro" id="IPR052169">
    <property type="entry name" value="CW_Biosynth-Accessory"/>
</dbReference>
<dbReference type="PANTHER" id="PTHR33393">
    <property type="entry name" value="POLYGLUTAMINE SYNTHESIS ACCESSORY PROTEIN RV0574C-RELATED"/>
    <property type="match status" value="1"/>
</dbReference>
<sequence>MGLQVRQQSRKLAGIALSTLVGLVVLAVLWLWLSASWPQRSTQLSSSHDIPSPQAATPVGFSNRTLHMGDVFWGRYINDWSMKSPQKYAYPFSRLNEFHREQYDAWVGNLECPSVDGVHMTSAQMEATLTFNCDPAYLPEAAKWFTMFSNANNHSDNQGAQAGLDATRANLEKNHLQYFGHFNPEKLEDVCEVIAMPVKVTMSDGSVQSGALPMAYCGFHGVFRIPSQESLSQMERYSQYMPVIAYPHSGQEYKPGPDEIKTTLYRSMIDHGADAVIGDHPHWVQSTEVYKGHLIVYSMGNFLFDQQDTREVTRSAAIEMNLAMTPGADVSQLQQWLAIGKTCNSFHDDCLAQIKAKGLKKLAITYDFSVVGSDGSGKIVKPADATLQRSILQRLNWSATVRDLKVPYKAH</sequence>
<dbReference type="SUPFAM" id="SSF56300">
    <property type="entry name" value="Metallo-dependent phosphatases"/>
    <property type="match status" value="1"/>
</dbReference>
<gene>
    <name evidence="4" type="ORF">L336_0589</name>
</gene>
<reference evidence="4 5" key="1">
    <citation type="journal article" date="2013" name="Nat. Biotechnol.">
        <title>Genome sequences of rare, uncultured bacteria obtained by differential coverage binning of multiple metagenomes.</title>
        <authorList>
            <person name="Albertsen M."/>
            <person name="Hugenholtz P."/>
            <person name="Skarshewski A."/>
            <person name="Nielsen K.L."/>
            <person name="Tyson G.W."/>
            <person name="Nielsen P.H."/>
        </authorList>
    </citation>
    <scope>NUCLEOTIDE SEQUENCE [LARGE SCALE GENOMIC DNA]</scope>
    <source>
        <strain evidence="4">TM71</strain>
    </source>
</reference>
<evidence type="ECO:0000313" key="5">
    <source>
        <dbReference type="Proteomes" id="UP000013893"/>
    </source>
</evidence>
<dbReference type="Pfam" id="PF09587">
    <property type="entry name" value="PGA_cap"/>
    <property type="match status" value="1"/>
</dbReference>
<comment type="similarity">
    <text evidence="1">Belongs to the CapA family.</text>
</comment>
<organism evidence="4 5">
    <name type="scientific">Candidatus Saccharimonas aalborgensis</name>
    <dbReference type="NCBI Taxonomy" id="1332188"/>
    <lineage>
        <taxon>Bacteria</taxon>
        <taxon>Candidatus Saccharimonadota</taxon>
        <taxon>Candidatus Saccharimonadia</taxon>
        <taxon>Candidatus Saccharimonadales</taxon>
        <taxon>Candidatus Saccharimonadaceae</taxon>
        <taxon>Candidatus Saccharimonas</taxon>
    </lineage>
</organism>